<comment type="caution">
    <text evidence="1">The sequence shown here is derived from an EMBL/GenBank/DDBJ whole genome shotgun (WGS) entry which is preliminary data.</text>
</comment>
<keyword evidence="2" id="KW-1185">Reference proteome</keyword>
<reference evidence="1 2" key="1">
    <citation type="journal article" date="2020" name="ISME J.">
        <title>Comparative genomics reveals insights into cyanobacterial evolution and habitat adaptation.</title>
        <authorList>
            <person name="Chen M.Y."/>
            <person name="Teng W.K."/>
            <person name="Zhao L."/>
            <person name="Hu C.X."/>
            <person name="Zhou Y.K."/>
            <person name="Han B.P."/>
            <person name="Song L.R."/>
            <person name="Shu W.S."/>
        </authorList>
    </citation>
    <scope>NUCLEOTIDE SEQUENCE [LARGE SCALE GENOMIC DNA]</scope>
    <source>
        <strain evidence="1 2">FACHB-838</strain>
    </source>
</reference>
<sequence>MKAFLQQGAIASILQSHSVHLVEVDQKTQVLLKFYLSIHPQQVNSISQIPALSYALIYIAQSPKLSRPHRLVGTVEKYKLI</sequence>
<evidence type="ECO:0000313" key="1">
    <source>
        <dbReference type="EMBL" id="MBD2528965.1"/>
    </source>
</evidence>
<gene>
    <name evidence="1" type="ORF">H6G97_05020</name>
</gene>
<name>A0ABR8DJA4_9NOSO</name>
<organism evidence="1 2">
    <name type="scientific">Nostoc flagelliforme FACHB-838</name>
    <dbReference type="NCBI Taxonomy" id="2692904"/>
    <lineage>
        <taxon>Bacteria</taxon>
        <taxon>Bacillati</taxon>
        <taxon>Cyanobacteriota</taxon>
        <taxon>Cyanophyceae</taxon>
        <taxon>Nostocales</taxon>
        <taxon>Nostocaceae</taxon>
        <taxon>Nostoc</taxon>
    </lineage>
</organism>
<protein>
    <submittedName>
        <fullName evidence="1">Uncharacterized protein</fullName>
    </submittedName>
</protein>
<dbReference type="Proteomes" id="UP000623440">
    <property type="component" value="Unassembled WGS sequence"/>
</dbReference>
<proteinExistence type="predicted"/>
<accession>A0ABR8DJA4</accession>
<evidence type="ECO:0000313" key="2">
    <source>
        <dbReference type="Proteomes" id="UP000623440"/>
    </source>
</evidence>
<dbReference type="RefSeq" id="WP_190939592.1">
    <property type="nucleotide sequence ID" value="NZ_JACJSI010000006.1"/>
</dbReference>
<dbReference type="EMBL" id="JACJSI010000006">
    <property type="protein sequence ID" value="MBD2528965.1"/>
    <property type="molecule type" value="Genomic_DNA"/>
</dbReference>